<evidence type="ECO:0000259" key="9">
    <source>
        <dbReference type="SMART" id="SM00865"/>
    </source>
</evidence>
<evidence type="ECO:0000256" key="4">
    <source>
        <dbReference type="HAMAP-Rule" id="MF_00909"/>
    </source>
</evidence>
<dbReference type="FunFam" id="3.40.50.1440:FF:000001">
    <property type="entry name" value="Cell division protein FtsZ"/>
    <property type="match status" value="1"/>
</dbReference>
<feature type="compositionally biased region" description="Low complexity" evidence="7">
    <location>
        <begin position="360"/>
        <end position="373"/>
    </location>
</feature>
<feature type="domain" description="Tubulin/FtsZ GTPase" evidence="8">
    <location>
        <begin position="21"/>
        <end position="213"/>
    </location>
</feature>
<keyword evidence="11" id="KW-1185">Reference proteome</keyword>
<evidence type="ECO:0000256" key="2">
    <source>
        <dbReference type="ARBA" id="ARBA00022741"/>
    </source>
</evidence>
<comment type="similarity">
    <text evidence="1 4 6">Belongs to the FtsZ family.</text>
</comment>
<keyword evidence="4 6" id="KW-0131">Cell cycle</keyword>
<feature type="region of interest" description="Disordered" evidence="7">
    <location>
        <begin position="559"/>
        <end position="580"/>
    </location>
</feature>
<dbReference type="SMART" id="SM00865">
    <property type="entry name" value="Tubulin_C"/>
    <property type="match status" value="1"/>
</dbReference>
<feature type="compositionally biased region" description="Polar residues" evidence="7">
    <location>
        <begin position="571"/>
        <end position="580"/>
    </location>
</feature>
<dbReference type="GO" id="GO:0005525">
    <property type="term" value="F:GTP binding"/>
    <property type="evidence" value="ECO:0007669"/>
    <property type="project" value="UniProtKB-UniRule"/>
</dbReference>
<feature type="region of interest" description="Disordered" evidence="7">
    <location>
        <begin position="622"/>
        <end position="663"/>
    </location>
</feature>
<dbReference type="PROSITE" id="PS01134">
    <property type="entry name" value="FTSZ_1"/>
    <property type="match status" value="1"/>
</dbReference>
<dbReference type="SUPFAM" id="SSF55307">
    <property type="entry name" value="Tubulin C-terminal domain-like"/>
    <property type="match status" value="1"/>
</dbReference>
<evidence type="ECO:0000256" key="3">
    <source>
        <dbReference type="ARBA" id="ARBA00023134"/>
    </source>
</evidence>
<dbReference type="GO" id="GO:0003924">
    <property type="term" value="F:GTPase activity"/>
    <property type="evidence" value="ECO:0007669"/>
    <property type="project" value="UniProtKB-UniRule"/>
</dbReference>
<evidence type="ECO:0000256" key="7">
    <source>
        <dbReference type="SAM" id="MobiDB-lite"/>
    </source>
</evidence>
<dbReference type="InterPro" id="IPR045061">
    <property type="entry name" value="FtsZ/CetZ"/>
</dbReference>
<evidence type="ECO:0000256" key="6">
    <source>
        <dbReference type="RuleBase" id="RU000631"/>
    </source>
</evidence>
<feature type="compositionally biased region" description="Polar residues" evidence="7">
    <location>
        <begin position="651"/>
        <end position="663"/>
    </location>
</feature>
<keyword evidence="4 6" id="KW-0132">Cell division</keyword>
<feature type="binding site" evidence="4">
    <location>
        <position position="152"/>
    </location>
    <ligand>
        <name>GTP</name>
        <dbReference type="ChEBI" id="CHEBI:37565"/>
    </ligand>
</feature>
<accession>A0AA48KMZ7</accession>
<dbReference type="RefSeq" id="WP_338196310.1">
    <property type="nucleotide sequence ID" value="NZ_AP027268.1"/>
</dbReference>
<dbReference type="Proteomes" id="UP001330184">
    <property type="component" value="Chromosome"/>
</dbReference>
<dbReference type="Pfam" id="PF00091">
    <property type="entry name" value="Tubulin"/>
    <property type="match status" value="1"/>
</dbReference>
<evidence type="ECO:0000259" key="8">
    <source>
        <dbReference type="SMART" id="SM00864"/>
    </source>
</evidence>
<gene>
    <name evidence="4 10" type="primary">ftsZ</name>
    <name evidence="10" type="ORF">MACH07_04870</name>
</gene>
<comment type="subcellular location">
    <subcellularLocation>
        <location evidence="4">Cytoplasm</location>
    </subcellularLocation>
    <text evidence="4">Assembles at midcell at the inner surface of the cytoplasmic membrane.</text>
</comment>
<dbReference type="EMBL" id="AP027268">
    <property type="protein sequence ID" value="BDW91655.1"/>
    <property type="molecule type" value="Genomic_DNA"/>
</dbReference>
<dbReference type="GO" id="GO:0043093">
    <property type="term" value="P:FtsZ-dependent cytokinesis"/>
    <property type="evidence" value="ECO:0007669"/>
    <property type="project" value="UniProtKB-UniRule"/>
</dbReference>
<name>A0AA48KMZ7_9FLAO</name>
<comment type="function">
    <text evidence="4 6">Essential cell division protein that forms a contractile ring structure (Z ring) at the future cell division site. The regulation of the ring assembly controls the timing and the location of cell division. One of the functions of the FtsZ ring is to recruit other cell division proteins to the septum to produce a new cell wall between the dividing cells. Binds GTP and shows GTPase activity.</text>
</comment>
<feature type="binding site" evidence="4">
    <location>
        <position position="148"/>
    </location>
    <ligand>
        <name>GTP</name>
        <dbReference type="ChEBI" id="CHEBI:37565"/>
    </ligand>
</feature>
<proteinExistence type="inferred from homology"/>
<dbReference type="PANTHER" id="PTHR30314:SF3">
    <property type="entry name" value="MITOCHONDRIAL DIVISION PROTEIN FSZA"/>
    <property type="match status" value="1"/>
</dbReference>
<evidence type="ECO:0000313" key="11">
    <source>
        <dbReference type="Proteomes" id="UP001330184"/>
    </source>
</evidence>
<dbReference type="Gene3D" id="3.30.1330.20">
    <property type="entry name" value="Tubulin/FtsZ, C-terminal domain"/>
    <property type="match status" value="1"/>
</dbReference>
<keyword evidence="4 6" id="KW-0717">Septation</keyword>
<dbReference type="InterPro" id="IPR036525">
    <property type="entry name" value="Tubulin/FtsZ_GTPase_sf"/>
</dbReference>
<dbReference type="PROSITE" id="PS01135">
    <property type="entry name" value="FTSZ_2"/>
    <property type="match status" value="1"/>
</dbReference>
<feature type="compositionally biased region" description="Basic and acidic residues" evidence="7">
    <location>
        <begin position="559"/>
        <end position="570"/>
    </location>
</feature>
<dbReference type="InterPro" id="IPR024757">
    <property type="entry name" value="FtsZ_C"/>
</dbReference>
<keyword evidence="2 4" id="KW-0547">Nucleotide-binding</keyword>
<dbReference type="InterPro" id="IPR020805">
    <property type="entry name" value="Cell_div_FtsZ_CS"/>
</dbReference>
<feature type="binding site" evidence="4">
    <location>
        <begin position="117"/>
        <end position="119"/>
    </location>
    <ligand>
        <name>GTP</name>
        <dbReference type="ChEBI" id="CHEBI:37565"/>
    </ligand>
</feature>
<keyword evidence="4" id="KW-0963">Cytoplasm</keyword>
<dbReference type="GO" id="GO:0032153">
    <property type="term" value="C:cell division site"/>
    <property type="evidence" value="ECO:0007669"/>
    <property type="project" value="UniProtKB-UniRule"/>
</dbReference>
<feature type="binding site" evidence="4">
    <location>
        <begin position="29"/>
        <end position="33"/>
    </location>
    <ligand>
        <name>GTP</name>
        <dbReference type="ChEBI" id="CHEBI:37565"/>
    </ligand>
</feature>
<dbReference type="PRINTS" id="PR00423">
    <property type="entry name" value="CELLDVISFTSZ"/>
</dbReference>
<comment type="subunit">
    <text evidence="4">Homodimer. Polymerizes to form a dynamic ring structure in a strictly GTP-dependent manner. Interacts directly with several other division proteins.</text>
</comment>
<dbReference type="Pfam" id="PF12327">
    <property type="entry name" value="FtsZ_C"/>
    <property type="match status" value="1"/>
</dbReference>
<protein>
    <recommendedName>
        <fullName evidence="4 5">Cell division protein FtsZ</fullName>
    </recommendedName>
</protein>
<feature type="region of interest" description="Disordered" evidence="7">
    <location>
        <begin position="349"/>
        <end position="380"/>
    </location>
</feature>
<dbReference type="CDD" id="cd02201">
    <property type="entry name" value="FtsZ_type1"/>
    <property type="match status" value="1"/>
</dbReference>
<feature type="binding site" evidence="4">
    <location>
        <position position="195"/>
    </location>
    <ligand>
        <name>GTP</name>
        <dbReference type="ChEBI" id="CHEBI:37565"/>
    </ligand>
</feature>
<dbReference type="InterPro" id="IPR018316">
    <property type="entry name" value="Tubulin/FtsZ_2-layer-sand-dom"/>
</dbReference>
<dbReference type="NCBIfam" id="TIGR00065">
    <property type="entry name" value="ftsZ"/>
    <property type="match status" value="1"/>
</dbReference>
<dbReference type="AlphaFoldDB" id="A0AA48KMZ7"/>
<dbReference type="GO" id="GO:0051258">
    <property type="term" value="P:protein polymerization"/>
    <property type="evidence" value="ECO:0007669"/>
    <property type="project" value="UniProtKB-UniRule"/>
</dbReference>
<reference evidence="10 11" key="1">
    <citation type="submission" date="2023-01" db="EMBL/GenBank/DDBJ databases">
        <title>Complete genome sequence of Muricauda aquimarina strain IFOP_LL357.</title>
        <authorList>
            <person name="Gajardo G."/>
            <person name="Ueki S."/>
            <person name="Maruyama F."/>
        </authorList>
    </citation>
    <scope>NUCLEOTIDE SEQUENCE [LARGE SCALE GENOMIC DNA]</scope>
    <source>
        <strain evidence="10 11">IFOP_LL357</strain>
    </source>
</reference>
<dbReference type="GO" id="GO:0000917">
    <property type="term" value="P:division septum assembly"/>
    <property type="evidence" value="ECO:0007669"/>
    <property type="project" value="UniProtKB-KW"/>
</dbReference>
<dbReference type="HAMAP" id="MF_00909">
    <property type="entry name" value="FtsZ"/>
    <property type="match status" value="1"/>
</dbReference>
<dbReference type="SUPFAM" id="SSF52490">
    <property type="entry name" value="Tubulin nucleotide-binding domain-like"/>
    <property type="match status" value="1"/>
</dbReference>
<dbReference type="InterPro" id="IPR008280">
    <property type="entry name" value="Tub_FtsZ_C"/>
</dbReference>
<evidence type="ECO:0000256" key="5">
    <source>
        <dbReference type="NCBIfam" id="TIGR00065"/>
    </source>
</evidence>
<dbReference type="Gene3D" id="3.40.50.1440">
    <property type="entry name" value="Tubulin/FtsZ, GTPase domain"/>
    <property type="match status" value="1"/>
</dbReference>
<dbReference type="PANTHER" id="PTHR30314">
    <property type="entry name" value="CELL DIVISION PROTEIN FTSZ-RELATED"/>
    <property type="match status" value="1"/>
</dbReference>
<dbReference type="InterPro" id="IPR037103">
    <property type="entry name" value="Tubulin/FtsZ-like_C"/>
</dbReference>
<evidence type="ECO:0000256" key="1">
    <source>
        <dbReference type="ARBA" id="ARBA00009690"/>
    </source>
</evidence>
<dbReference type="InterPro" id="IPR000158">
    <property type="entry name" value="Cell_div_FtsZ"/>
</dbReference>
<dbReference type="SMART" id="SM00864">
    <property type="entry name" value="Tubulin"/>
    <property type="match status" value="1"/>
</dbReference>
<dbReference type="InterPro" id="IPR003008">
    <property type="entry name" value="Tubulin_FtsZ_GTPase"/>
</dbReference>
<keyword evidence="3 4" id="KW-0342">GTP-binding</keyword>
<organism evidence="10 11">
    <name type="scientific">Flagellimonas marinaquae</name>
    <dbReference type="NCBI Taxonomy" id="254955"/>
    <lineage>
        <taxon>Bacteria</taxon>
        <taxon>Pseudomonadati</taxon>
        <taxon>Bacteroidota</taxon>
        <taxon>Flavobacteriia</taxon>
        <taxon>Flavobacteriales</taxon>
        <taxon>Flavobacteriaceae</taxon>
        <taxon>Flagellimonas</taxon>
    </lineage>
</organism>
<feature type="domain" description="Tubulin/FtsZ 2-layer sandwich" evidence="9">
    <location>
        <begin position="216"/>
        <end position="334"/>
    </location>
</feature>
<evidence type="ECO:0000313" key="10">
    <source>
        <dbReference type="EMBL" id="BDW91655.1"/>
    </source>
</evidence>
<dbReference type="GO" id="GO:0005737">
    <property type="term" value="C:cytoplasm"/>
    <property type="evidence" value="ECO:0007669"/>
    <property type="project" value="UniProtKB-SubCell"/>
</dbReference>
<sequence length="663" mass="72823">MSKNTEFDNIAFDLPKNKSNVIKVIGVGGGGSNAINHMFQAGINGVDFVICNTDAQALQNSSVPNKIQLGVSLTEGLGAGANPEIGEQAALESMEDLKAMLDNNTKMAFITAGMGGGTGTGAAPVIAKLAKEMDVLTVGIVTMPFQFEGAMRNKQAQMGIEKLRANVDSLIVINNNKLREVYGNLGFKAGFSKADEVLATAARGIAEVITHHYTQNIDLRDAKTVLSNSGTAIMGSAAASGSARATEAIMKALDSPLLNDNKINGAKNVLLLIVSGTQEITIDEIGEINDHIQIEAGHGANIIMGVGEDENLGEAIAVTVIATGFNVDQQDNIVNTESKKVFYTLEDEQTAEQDLTPESTSVHEVNVENTVTPEPTPEPGPKVVKHTLEMEEEPKIVPQKIQLRDPDLIPTTSYIRNFNVFYEEVVPENVEDDFVIIEAKNVINNINVVDAEEVSTKSNEDQFTLSFDMPLNNEVEEEEKGHTITFNLDDDGLGDVEVNDYVEVKPVLEYKKEGETRYDLQEYMELEEKLTGAKSKAETHEPKMVENEIVFEKKTLRVEEKDQGAGKNEETTANLDPMNSSISDILKDRADERRRKLKNFNYKFQNNRNSIDDIEKEPAYKRRGVDLNDVPREQKVSRTTLGEDSNDDLQLRSNNSFLHDNVD</sequence>
<feature type="compositionally biased region" description="Basic and acidic residues" evidence="7">
    <location>
        <begin position="622"/>
        <end position="636"/>
    </location>
</feature>